<dbReference type="NCBIfam" id="TIGR03816">
    <property type="entry name" value="tadE_like_DECH"/>
    <property type="match status" value="1"/>
</dbReference>
<dbReference type="EMBL" id="CP004353">
    <property type="protein sequence ID" value="AHI21707.1"/>
    <property type="molecule type" value="Genomic_DNA"/>
</dbReference>
<evidence type="ECO:0000313" key="2">
    <source>
        <dbReference type="Proteomes" id="UP000019222"/>
    </source>
</evidence>
<accession>W5XXK7</accession>
<proteinExistence type="predicted"/>
<dbReference type="Proteomes" id="UP000019222">
    <property type="component" value="Chromosome"/>
</dbReference>
<sequence>MAAVFVAAFVSLAGVAVYAAAGVIGIHRAQVAADMASVSAAHEHYVGGDGCAEAAEVIRLNGADLSDCFVEGMDVVVRAEMAGGDAVARAGPVE</sequence>
<dbReference type="AlphaFoldDB" id="W5XXK7"/>
<gene>
    <name evidence="1" type="ORF">B843_01575</name>
</gene>
<dbReference type="HOGENOM" id="CLU_104210_4_0_11"/>
<name>W5XXK7_9CORY</name>
<keyword evidence="2" id="KW-1185">Reference proteome</keyword>
<dbReference type="STRING" id="1224164.B843_01575"/>
<evidence type="ECO:0000313" key="1">
    <source>
        <dbReference type="EMBL" id="AHI21707.1"/>
    </source>
</evidence>
<dbReference type="KEGG" id="cvt:B843_01575"/>
<dbReference type="InterPro" id="IPR021202">
    <property type="entry name" value="Rv3654c-like"/>
</dbReference>
<organism evidence="1 2">
    <name type="scientific">Corynebacterium vitaeruminis DSM 20294</name>
    <dbReference type="NCBI Taxonomy" id="1224164"/>
    <lineage>
        <taxon>Bacteria</taxon>
        <taxon>Bacillati</taxon>
        <taxon>Actinomycetota</taxon>
        <taxon>Actinomycetes</taxon>
        <taxon>Mycobacteriales</taxon>
        <taxon>Corynebacteriaceae</taxon>
        <taxon>Corynebacterium</taxon>
    </lineage>
</organism>
<reference evidence="1 2" key="1">
    <citation type="submission" date="2013-02" db="EMBL/GenBank/DDBJ databases">
        <title>The complete genome sequence of Corynebacterium vitaeruminis DSM 20294.</title>
        <authorList>
            <person name="Ruckert C."/>
            <person name="Albersmeier A."/>
            <person name="Kalinowski J."/>
        </authorList>
    </citation>
    <scope>NUCLEOTIDE SEQUENCE [LARGE SCALE GENOMIC DNA]</scope>
    <source>
        <strain evidence="2">ATCC 10234</strain>
    </source>
</reference>
<protein>
    <submittedName>
        <fullName evidence="1">Putative secreted protein</fullName>
    </submittedName>
</protein>